<gene>
    <name evidence="1" type="ORF">ACFFH4_04680</name>
</gene>
<evidence type="ECO:0000313" key="2">
    <source>
        <dbReference type="Proteomes" id="UP001589833"/>
    </source>
</evidence>
<dbReference type="PANTHER" id="PTHR37171:SF1">
    <property type="entry name" value="SERINE_THREONINE-PROTEIN KINASE YRZF-RELATED"/>
    <property type="match status" value="1"/>
</dbReference>
<keyword evidence="1" id="KW-0808">Transferase</keyword>
<dbReference type="GO" id="GO:0004674">
    <property type="term" value="F:protein serine/threonine kinase activity"/>
    <property type="evidence" value="ECO:0007669"/>
    <property type="project" value="UniProtKB-KW"/>
</dbReference>
<reference evidence="1 2" key="1">
    <citation type="submission" date="2024-09" db="EMBL/GenBank/DDBJ databases">
        <authorList>
            <person name="Sun Q."/>
            <person name="Mori K."/>
        </authorList>
    </citation>
    <scope>NUCLEOTIDE SEQUENCE [LARGE SCALE GENOMIC DNA]</scope>
    <source>
        <strain evidence="1 2">NCAIM B.02301</strain>
    </source>
</reference>
<accession>A0ABV6NC97</accession>
<keyword evidence="2" id="KW-1185">Reference proteome</keyword>
<dbReference type="RefSeq" id="WP_273840981.1">
    <property type="nucleotide sequence ID" value="NZ_JAQQWT010000003.1"/>
</dbReference>
<dbReference type="Proteomes" id="UP001589833">
    <property type="component" value="Unassembled WGS sequence"/>
</dbReference>
<proteinExistence type="predicted"/>
<comment type="caution">
    <text evidence="1">The sequence shown here is derived from an EMBL/GenBank/DDBJ whole genome shotgun (WGS) entry which is preliminary data.</text>
</comment>
<keyword evidence="1" id="KW-0723">Serine/threonine-protein kinase</keyword>
<dbReference type="SUPFAM" id="SSF56112">
    <property type="entry name" value="Protein kinase-like (PK-like)"/>
    <property type="match status" value="1"/>
</dbReference>
<dbReference type="EMBL" id="JBHLTR010000004">
    <property type="protein sequence ID" value="MFC0558341.1"/>
    <property type="molecule type" value="Genomic_DNA"/>
</dbReference>
<name>A0ABV6NC97_9BACI</name>
<sequence length="219" mass="25826">MSWDHLAEAIKQIEVVANQENEPVTVKRIPNQIECIGIGTDAAVFRSFDEPKLAFKVFTPEKLEKVEIEKKVYSKLGHSHYFPRFYGNGTNYLVISYEEGLTLYECLVRGIHIPEQAIQDVDDARNYAQSRGLNPRDIHLKNILLYKGRAKLLDVSEYLKQGNDYRWDYLRRGYQEYYNMIRGRAIPYWVMEVVRKRFNQSQPSHFHYQDCVEKLSKLL</sequence>
<evidence type="ECO:0000313" key="1">
    <source>
        <dbReference type="EMBL" id="MFC0558341.1"/>
    </source>
</evidence>
<protein>
    <submittedName>
        <fullName evidence="1">Serine/threonine protein kinase</fullName>
    </submittedName>
</protein>
<dbReference type="InterPro" id="IPR052396">
    <property type="entry name" value="Meiotic_Drive_Suppr_Kinase"/>
</dbReference>
<organism evidence="1 2">
    <name type="scientific">Halalkalibacter alkalisediminis</name>
    <dbReference type="NCBI Taxonomy" id="935616"/>
    <lineage>
        <taxon>Bacteria</taxon>
        <taxon>Bacillati</taxon>
        <taxon>Bacillota</taxon>
        <taxon>Bacilli</taxon>
        <taxon>Bacillales</taxon>
        <taxon>Bacillaceae</taxon>
        <taxon>Halalkalibacter</taxon>
    </lineage>
</organism>
<dbReference type="InterPro" id="IPR011009">
    <property type="entry name" value="Kinase-like_dom_sf"/>
</dbReference>
<keyword evidence="1" id="KW-0418">Kinase</keyword>
<dbReference type="PANTHER" id="PTHR37171">
    <property type="entry name" value="SERINE/THREONINE-PROTEIN KINASE YRZF-RELATED"/>
    <property type="match status" value="1"/>
</dbReference>
<dbReference type="Gene3D" id="1.10.510.10">
    <property type="entry name" value="Transferase(Phosphotransferase) domain 1"/>
    <property type="match status" value="1"/>
</dbReference>